<feature type="domain" description="C-type lectin" evidence="5">
    <location>
        <begin position="1622"/>
        <end position="1742"/>
    </location>
</feature>
<accession>A0A2U9CI73</accession>
<keyword evidence="6" id="KW-0675">Receptor</keyword>
<feature type="domain" description="C-type lectin" evidence="5">
    <location>
        <begin position="605"/>
        <end position="722"/>
    </location>
</feature>
<keyword evidence="7" id="KW-1185">Reference proteome</keyword>
<dbReference type="EMBL" id="CP026258">
    <property type="protein sequence ID" value="AWP15416.1"/>
    <property type="molecule type" value="Genomic_DNA"/>
</dbReference>
<dbReference type="Pfam" id="PF00059">
    <property type="entry name" value="Lectin_C"/>
    <property type="match status" value="12"/>
</dbReference>
<dbReference type="InterPro" id="IPR018378">
    <property type="entry name" value="C-type_lectin_CS"/>
</dbReference>
<evidence type="ECO:0000259" key="5">
    <source>
        <dbReference type="PROSITE" id="PS50041"/>
    </source>
</evidence>
<name>A0A2U9CI73_SCOMX</name>
<dbReference type="SMART" id="SM00034">
    <property type="entry name" value="CLECT"/>
    <property type="match status" value="12"/>
</dbReference>
<dbReference type="PROSITE" id="PS00615">
    <property type="entry name" value="C_TYPE_LECTIN_1"/>
    <property type="match status" value="9"/>
</dbReference>
<proteinExistence type="predicted"/>
<dbReference type="InterPro" id="IPR001304">
    <property type="entry name" value="C-type_lectin-like"/>
</dbReference>
<organism evidence="6 7">
    <name type="scientific">Scophthalmus maximus</name>
    <name type="common">Turbot</name>
    <name type="synonym">Psetta maxima</name>
    <dbReference type="NCBI Taxonomy" id="52904"/>
    <lineage>
        <taxon>Eukaryota</taxon>
        <taxon>Metazoa</taxon>
        <taxon>Chordata</taxon>
        <taxon>Craniata</taxon>
        <taxon>Vertebrata</taxon>
        <taxon>Euteleostomi</taxon>
        <taxon>Actinopterygii</taxon>
        <taxon>Neopterygii</taxon>
        <taxon>Teleostei</taxon>
        <taxon>Neoteleostei</taxon>
        <taxon>Acanthomorphata</taxon>
        <taxon>Carangaria</taxon>
        <taxon>Pleuronectiformes</taxon>
        <taxon>Pleuronectoidei</taxon>
        <taxon>Scophthalmidae</taxon>
        <taxon>Scophthalmus</taxon>
    </lineage>
</organism>
<dbReference type="FunFam" id="3.10.100.10:FF:000109">
    <property type="entry name" value="Uncharacterized protein"/>
    <property type="match status" value="1"/>
</dbReference>
<dbReference type="GO" id="GO:0030246">
    <property type="term" value="F:carbohydrate binding"/>
    <property type="evidence" value="ECO:0007669"/>
    <property type="project" value="UniProtKB-KW"/>
</dbReference>
<keyword evidence="3" id="KW-0812">Transmembrane</keyword>
<keyword evidence="3" id="KW-0472">Membrane</keyword>
<evidence type="ECO:0000256" key="3">
    <source>
        <dbReference type="SAM" id="Phobius"/>
    </source>
</evidence>
<gene>
    <name evidence="6" type="ORF">SMAX5B_013795</name>
</gene>
<evidence type="ECO:0000313" key="6">
    <source>
        <dbReference type="EMBL" id="AWP15416.1"/>
    </source>
</evidence>
<reference evidence="6 7" key="1">
    <citation type="submission" date="2017-12" db="EMBL/GenBank/DDBJ databases">
        <title>Integrating genomic resources of turbot (Scophthalmus maximus) in depth evaluation of genetic and physical mapping variation across individuals.</title>
        <authorList>
            <person name="Martinez P."/>
        </authorList>
    </citation>
    <scope>NUCLEOTIDE SEQUENCE [LARGE SCALE GENOMIC DNA]</scope>
</reference>
<feature type="domain" description="C-type lectin" evidence="5">
    <location>
        <begin position="1036"/>
        <end position="1158"/>
    </location>
</feature>
<sequence>MDRRQKRLQQLLSFAVLLVCAHCQCQQGWREYETKCYFFSTDVKSWMEANAFCLEHNSNLMSIQDIHERLWVRTQISTEIYWMGLNDQVSEGVWEWSDGSPFIEYLSFWMPNQPDNWQNEDCGHVVGSSYGQWNDENCNIKRKYICKHVNPNPGPQCDLANGWRPHGSNCYKLKADVRKSWAAARHDCVLEGGDLVSIASAADEQYVTGTLDPSRFDLWLGLSTLKCNQISCEVEAGNSQFTWSDAQQVQYTNWAGGEPTVDAQSGSCSAIIKDASEEFGKWRSHVCRYERPYMCKRPLNTICPTGWMSFAGSCYWMVSNINLLTTWHEALTKCSDMGAHLLIINSQEEQFFINGNLPDFHQVDIPDIWIGLSDKDQDGDFKWVDKSLITFSNYGAGWPRNTAGLWDCGQIFTGNYDGKWETTSCFKSLGYICEMTGGQNPKPTSAPDSHCDPGYLLYRDFCYHFEGERVKTWQDAEAHCNSEQGHLTSFHSQEELSFLTAHMPGEAWVGLNDINIENQFVYTDGTPADFLLWEPHQPDNGQNNEDCVHLRGMTHTEAGKLNDDVCSSTKEYICKKAKGQGPPPQPPTSGPGWNAKCGSWMSDPFNDYCYLFNYLSMRKWAEARADCVNQGGDLVSVTDPFEQAFIQGVIQMSPTGIALWTGGHDSITEGGWEWTDGSPFRYIRWGAGNPDDYYGEDCLSIYINSGYWNDDNCDYNRGYICKRRGNTPEPPPPHDELRCSGPDWYEFGEFCYKPFGDRKTWHGARDTCRSLGADLVSVLSMTEQSWLESYMYMATSDVWIGLNDLFVPGMFSWSDEHMVTFTYWAPGEPNNHDGFTEDCVKMLHQTGRWNDMSCTELNTYICKTPKAHYPVPSVRPTVYGCPQGWDAYGYSCYWTEETARSWSDAKAFCTEQDGFLLHIGDVYEQAHFTVALSGKMGLWWLGLRARGGTAGGVDYIWDDGSPLTFTHWDRDQPNNEDGTCVAMTTGQIGGFWDDKQCSEKHAFICERHRPDITPPTKPPTPPPAQGCADGWTAQPHFRHCYRLFHNVDWSLRKSWGAAHEDCVARGANLVSIHSQEEEEFLSVYSKASSKWIGLKHNPTEGGYSWSDGTPLSHTNWGRGEPNDHDGREECVEMVSSTNGTYSWWNDLNCDAHQDWICMIAKGKNPILPPVPPPPVPAPECGTNVGWRKNNNICYYHNDTDIVDFQTAMMRCYAEKASLVSILNKEEQAYVNSMVGTGDVAAAWIGMRVAGIANAQYIWVDYSPVMYTHWGSGEPNNANGEEQCVQMNRQQGGWNDANCGRAGAGYVCKKFPGSDHTPPPPTQPWEGNCPEGWLRFKDKCFMFKGKKDDVKANWSHARSWCKDQGGELAVIDDQYENDFVSSYLRDLELPTWIGLSDLLSENQYAWSDGVSPVRYTNWNDKEPNNAGGAEHCVAMSHSPLVSGKWNDDACHKDHSFVCYRKKSSSIDPPPPTASPCPDGYVSWYQSCYKLMEEPASWDAAQTACEQQGGNLASVDMSYDQAFLAGAVLQGRADAWIGLRRKDDGSYAWTDGWPVFFTQWGPGEPSNIKDEGCVSMHASRVFHGTWNDTRCDVAKPYICKISSESPPPTPVPGDGKCLPFWVPYGRHCYYVYDEQQGFSWPDSRHYCQSIRAELVSLHSRAEVEFVRNLNYTKRHHIWIGLTRDRNFGWGWTDKTSVGFLNWAPGEPNAAFHPGDVAEESCVEMYADGRWNDNNCLQKRGFACRHHQYYTTDDGGNPVYPTDGPDVNHAGAIAGGIIAAVLISIAIAGILYYVFSVRGYKLSSMSLPTKNAIVVDVPAFNNPNFGGESDT</sequence>
<dbReference type="FunFam" id="3.10.100.10:FF:000025">
    <property type="entry name" value="Mannose receptor C-type 1"/>
    <property type="match status" value="1"/>
</dbReference>
<keyword evidence="2" id="KW-1015">Disulfide bond</keyword>
<dbReference type="CDD" id="cd00037">
    <property type="entry name" value="CLECT"/>
    <property type="match status" value="9"/>
</dbReference>
<keyword evidence="4" id="KW-0732">Signal</keyword>
<evidence type="ECO:0000256" key="2">
    <source>
        <dbReference type="ARBA" id="ARBA00023157"/>
    </source>
</evidence>
<feature type="domain" description="C-type lectin" evidence="5">
    <location>
        <begin position="32"/>
        <end position="147"/>
    </location>
</feature>
<evidence type="ECO:0000256" key="1">
    <source>
        <dbReference type="ARBA" id="ARBA00022734"/>
    </source>
</evidence>
<dbReference type="PANTHER" id="PTHR22803">
    <property type="entry name" value="MANNOSE, PHOSPHOLIPASE, LECTIN RECEPTOR RELATED"/>
    <property type="match status" value="1"/>
</dbReference>
<feature type="domain" description="C-type lectin" evidence="5">
    <location>
        <begin position="747"/>
        <end position="863"/>
    </location>
</feature>
<dbReference type="CDD" id="cd03590">
    <property type="entry name" value="CLECT_DC-SIGN_like"/>
    <property type="match status" value="1"/>
</dbReference>
<keyword evidence="3" id="KW-1133">Transmembrane helix</keyword>
<dbReference type="InterPro" id="IPR050111">
    <property type="entry name" value="C-type_lectin/snaclec_domain"/>
</dbReference>
<feature type="signal peptide" evidence="4">
    <location>
        <begin position="1"/>
        <end position="23"/>
    </location>
</feature>
<dbReference type="Gene3D" id="3.10.100.10">
    <property type="entry name" value="Mannose-Binding Protein A, subunit A"/>
    <property type="match status" value="12"/>
</dbReference>
<feature type="domain" description="C-type lectin" evidence="5">
    <location>
        <begin position="166"/>
        <end position="296"/>
    </location>
</feature>
<evidence type="ECO:0000313" key="7">
    <source>
        <dbReference type="Proteomes" id="UP000246464"/>
    </source>
</evidence>
<feature type="transmembrane region" description="Helical" evidence="3">
    <location>
        <begin position="1769"/>
        <end position="1792"/>
    </location>
</feature>
<feature type="domain" description="C-type lectin" evidence="5">
    <location>
        <begin position="1482"/>
        <end position="1598"/>
    </location>
</feature>
<dbReference type="InterPro" id="IPR016187">
    <property type="entry name" value="CTDL_fold"/>
</dbReference>
<feature type="domain" description="C-type lectin" evidence="5">
    <location>
        <begin position="458"/>
        <end position="575"/>
    </location>
</feature>
<evidence type="ECO:0000256" key="4">
    <source>
        <dbReference type="SAM" id="SignalP"/>
    </source>
</evidence>
<dbReference type="InterPro" id="IPR016186">
    <property type="entry name" value="C-type_lectin-like/link_sf"/>
</dbReference>
<dbReference type="Proteomes" id="UP000246464">
    <property type="component" value="Chromosome 16"/>
</dbReference>
<keyword evidence="1" id="KW-0430">Lectin</keyword>
<feature type="domain" description="C-type lectin" evidence="5">
    <location>
        <begin position="1335"/>
        <end position="1458"/>
    </location>
</feature>
<dbReference type="InterPro" id="IPR033989">
    <property type="entry name" value="CD209-like_CTLD"/>
</dbReference>
<dbReference type="STRING" id="52904.ENSSMAP00000011441"/>
<protein>
    <submittedName>
        <fullName evidence="6">Putative macrophage mannose receptor 1-like</fullName>
    </submittedName>
</protein>
<feature type="domain" description="C-type lectin" evidence="5">
    <location>
        <begin position="888"/>
        <end position="1006"/>
    </location>
</feature>
<feature type="domain" description="C-type lectin" evidence="5">
    <location>
        <begin position="310"/>
        <end position="434"/>
    </location>
</feature>
<dbReference type="SUPFAM" id="SSF56436">
    <property type="entry name" value="C-type lectin-like"/>
    <property type="match status" value="12"/>
</dbReference>
<dbReference type="PROSITE" id="PS50041">
    <property type="entry name" value="C_TYPE_LECTIN_2"/>
    <property type="match status" value="12"/>
</dbReference>
<feature type="domain" description="C-type lectin" evidence="5">
    <location>
        <begin position="1189"/>
        <end position="1298"/>
    </location>
</feature>
<feature type="chain" id="PRO_5015987387" evidence="4">
    <location>
        <begin position="24"/>
        <end position="1828"/>
    </location>
</feature>